<keyword evidence="2" id="KW-1185">Reference proteome</keyword>
<dbReference type="Proteomes" id="UP000224567">
    <property type="component" value="Unassembled WGS sequence"/>
</dbReference>
<accession>A0A2G2WJ19</accession>
<organism evidence="1 2">
    <name type="scientific">Capsicum baccatum</name>
    <name type="common">Peruvian pepper</name>
    <dbReference type="NCBI Taxonomy" id="33114"/>
    <lineage>
        <taxon>Eukaryota</taxon>
        <taxon>Viridiplantae</taxon>
        <taxon>Streptophyta</taxon>
        <taxon>Embryophyta</taxon>
        <taxon>Tracheophyta</taxon>
        <taxon>Spermatophyta</taxon>
        <taxon>Magnoliopsida</taxon>
        <taxon>eudicotyledons</taxon>
        <taxon>Gunneridae</taxon>
        <taxon>Pentapetalae</taxon>
        <taxon>asterids</taxon>
        <taxon>lamiids</taxon>
        <taxon>Solanales</taxon>
        <taxon>Solanaceae</taxon>
        <taxon>Solanoideae</taxon>
        <taxon>Capsiceae</taxon>
        <taxon>Capsicum</taxon>
    </lineage>
</organism>
<evidence type="ECO:0000313" key="1">
    <source>
        <dbReference type="EMBL" id="PHT45234.1"/>
    </source>
</evidence>
<dbReference type="EMBL" id="MLFT02000006">
    <property type="protein sequence ID" value="PHT45234.1"/>
    <property type="molecule type" value="Genomic_DNA"/>
</dbReference>
<reference evidence="2" key="2">
    <citation type="journal article" date="2017" name="J. Anim. Genet.">
        <title>Multiple reference genome sequences of hot pepper reveal the massive evolution of plant disease resistance genes by retroduplication.</title>
        <authorList>
            <person name="Kim S."/>
            <person name="Park J."/>
            <person name="Yeom S.-I."/>
            <person name="Kim Y.-M."/>
            <person name="Seo E."/>
            <person name="Kim K.-T."/>
            <person name="Kim M.-S."/>
            <person name="Lee J.M."/>
            <person name="Cheong K."/>
            <person name="Shin H.-S."/>
            <person name="Kim S.-B."/>
            <person name="Han K."/>
            <person name="Lee J."/>
            <person name="Park M."/>
            <person name="Lee H.-A."/>
            <person name="Lee H.-Y."/>
            <person name="Lee Y."/>
            <person name="Oh S."/>
            <person name="Lee J.H."/>
            <person name="Choi E."/>
            <person name="Choi E."/>
            <person name="Lee S.E."/>
            <person name="Jeon J."/>
            <person name="Kim H."/>
            <person name="Choi G."/>
            <person name="Song H."/>
            <person name="Lee J."/>
            <person name="Lee S.-C."/>
            <person name="Kwon J.-K."/>
            <person name="Lee H.-Y."/>
            <person name="Koo N."/>
            <person name="Hong Y."/>
            <person name="Kim R.W."/>
            <person name="Kang W.-H."/>
            <person name="Huh J.H."/>
            <person name="Kang B.-C."/>
            <person name="Yang T.-J."/>
            <person name="Lee Y.-H."/>
            <person name="Bennetzen J.L."/>
            <person name="Choi D."/>
        </authorList>
    </citation>
    <scope>NUCLEOTIDE SEQUENCE [LARGE SCALE GENOMIC DNA]</scope>
    <source>
        <strain evidence="2">cv. PBC81</strain>
    </source>
</reference>
<gene>
    <name evidence="1" type="ORF">CQW23_14392</name>
</gene>
<dbReference type="OrthoDB" id="274828at2759"/>
<protein>
    <submittedName>
        <fullName evidence="1">Uncharacterized protein</fullName>
    </submittedName>
</protein>
<comment type="caution">
    <text evidence="1">The sequence shown here is derived from an EMBL/GenBank/DDBJ whole genome shotgun (WGS) entry which is preliminary data.</text>
</comment>
<name>A0A2G2WJ19_CAPBA</name>
<sequence length="123" mass="13752">MEDGGKVVKHSKYKSLVKVNDKIGNLKARAYDDQRKVNCHKTIVLDGSLNLSCHQEGRAGERFAKGITKRGCSRNSMTMRDALLICQSFLDLRDNFRRVVDPTLQSNAKVLAEALKLDLSSQS</sequence>
<evidence type="ECO:0000313" key="2">
    <source>
        <dbReference type="Proteomes" id="UP000224567"/>
    </source>
</evidence>
<proteinExistence type="predicted"/>
<dbReference type="AlphaFoldDB" id="A0A2G2WJ19"/>
<reference evidence="1 2" key="1">
    <citation type="journal article" date="2017" name="Genome Biol.">
        <title>New reference genome sequences of hot pepper reveal the massive evolution of plant disease-resistance genes by retroduplication.</title>
        <authorList>
            <person name="Kim S."/>
            <person name="Park J."/>
            <person name="Yeom S.I."/>
            <person name="Kim Y.M."/>
            <person name="Seo E."/>
            <person name="Kim K.T."/>
            <person name="Kim M.S."/>
            <person name="Lee J.M."/>
            <person name="Cheong K."/>
            <person name="Shin H.S."/>
            <person name="Kim S.B."/>
            <person name="Han K."/>
            <person name="Lee J."/>
            <person name="Park M."/>
            <person name="Lee H.A."/>
            <person name="Lee H.Y."/>
            <person name="Lee Y."/>
            <person name="Oh S."/>
            <person name="Lee J.H."/>
            <person name="Choi E."/>
            <person name="Choi E."/>
            <person name="Lee S.E."/>
            <person name="Jeon J."/>
            <person name="Kim H."/>
            <person name="Choi G."/>
            <person name="Song H."/>
            <person name="Lee J."/>
            <person name="Lee S.C."/>
            <person name="Kwon J.K."/>
            <person name="Lee H.Y."/>
            <person name="Koo N."/>
            <person name="Hong Y."/>
            <person name="Kim R.W."/>
            <person name="Kang W.H."/>
            <person name="Huh J.H."/>
            <person name="Kang B.C."/>
            <person name="Yang T.J."/>
            <person name="Lee Y.H."/>
            <person name="Bennetzen J.L."/>
            <person name="Choi D."/>
        </authorList>
    </citation>
    <scope>NUCLEOTIDE SEQUENCE [LARGE SCALE GENOMIC DNA]</scope>
    <source>
        <strain evidence="2">cv. PBC81</strain>
    </source>
</reference>